<keyword evidence="2" id="KW-0274">FAD</keyword>
<dbReference type="GO" id="GO:1903457">
    <property type="term" value="P:lactate catabolic process"/>
    <property type="evidence" value="ECO:0007669"/>
    <property type="project" value="TreeGrafter"/>
</dbReference>
<dbReference type="GO" id="GO:0004458">
    <property type="term" value="F:D-lactate dehydrogenase (cytochrome) activity"/>
    <property type="evidence" value="ECO:0007669"/>
    <property type="project" value="TreeGrafter"/>
</dbReference>
<name>A0A0A2C3E0_PROMR</name>
<dbReference type="RefSeq" id="WP_036905318.1">
    <property type="nucleotide sequence ID" value="NZ_CP138967.1"/>
</dbReference>
<dbReference type="InterPro" id="IPR036318">
    <property type="entry name" value="FAD-bd_PCMH-like_sf"/>
</dbReference>
<sequence length="450" mass="49625">MTNTEKVELLLSELKSVPDLEIYQKTSDLKRFSKDFFDYSPILIDELKDCLADIVVRPLSVDAIIVVAQMCNKYLTPLTLRGSGTGNYGQCVPLNGGVVMVMSGLRKIRNFDSKSGEITVESGCLLRDINDELIKHGRQLRLLPSTWRSASIGGFIAGGSGGIGSVRWGFLRDPGHLQALEVITTEDSPRKLELNANNSEALNHAYGTNGIITALTLTTAPYVEWQQIVVDCLDLDQAVELLRKFSCAALELYLGTLLEKEIVTCLPSGSGKTSSKHRILLLVSPDGVSTIERLAKSAGADFDDLGPENLKAGTGLREFSWNHTTLHMRGIDPNWTYLQMLLPQPELEMMKKLKSEWGANLLWHLECVRQNGVQRLASLPLVKWQGEEAMNELISQCRELGAVIFNPHTITVEDGGLGVIDSDQVQAKNNFDPKGILNPGKLKGWNLKVN</sequence>
<dbReference type="SUPFAM" id="SSF56176">
    <property type="entry name" value="FAD-binding/transporter-associated domain-like"/>
    <property type="match status" value="1"/>
</dbReference>
<evidence type="ECO:0000313" key="4">
    <source>
        <dbReference type="EMBL" id="KGG20848.1"/>
    </source>
</evidence>
<accession>A0A0A2C3E0</accession>
<dbReference type="GO" id="GO:0071949">
    <property type="term" value="F:FAD binding"/>
    <property type="evidence" value="ECO:0007669"/>
    <property type="project" value="InterPro"/>
</dbReference>
<feature type="domain" description="FAD-binding PCMH-type" evidence="3">
    <location>
        <begin position="48"/>
        <end position="222"/>
    </location>
</feature>
<dbReference type="PANTHER" id="PTHR11748">
    <property type="entry name" value="D-LACTATE DEHYDROGENASE"/>
    <property type="match status" value="1"/>
</dbReference>
<dbReference type="Pfam" id="PF01565">
    <property type="entry name" value="FAD_binding_4"/>
    <property type="match status" value="1"/>
</dbReference>
<keyword evidence="1" id="KW-0285">Flavoprotein</keyword>
<dbReference type="PANTHER" id="PTHR11748:SF119">
    <property type="entry name" value="D-2-HYDROXYGLUTARATE DEHYDROGENASE"/>
    <property type="match status" value="1"/>
</dbReference>
<dbReference type="InterPro" id="IPR016169">
    <property type="entry name" value="FAD-bd_PCMH_sub2"/>
</dbReference>
<dbReference type="InterPro" id="IPR016164">
    <property type="entry name" value="FAD-linked_Oxase-like_C"/>
</dbReference>
<dbReference type="Gene3D" id="3.30.465.10">
    <property type="match status" value="1"/>
</dbReference>
<protein>
    <submittedName>
        <fullName evidence="4">FAD/FMN-containing dehydrogenase</fullName>
    </submittedName>
</protein>
<comment type="caution">
    <text evidence="4">The sequence shown here is derived from an EMBL/GenBank/DDBJ whole genome shotgun (WGS) entry which is preliminary data.</text>
</comment>
<dbReference type="GO" id="GO:0008720">
    <property type="term" value="F:D-lactate dehydrogenase (NAD+) activity"/>
    <property type="evidence" value="ECO:0007669"/>
    <property type="project" value="TreeGrafter"/>
</dbReference>
<proteinExistence type="predicted"/>
<dbReference type="AlphaFoldDB" id="A0A0A2C3E0"/>
<dbReference type="EMBL" id="JNAX01000010">
    <property type="protein sequence ID" value="KGG20848.1"/>
    <property type="molecule type" value="Genomic_DNA"/>
</dbReference>
<dbReference type="InterPro" id="IPR016166">
    <property type="entry name" value="FAD-bd_PCMH"/>
</dbReference>
<dbReference type="PROSITE" id="PS51387">
    <property type="entry name" value="FAD_PCMH"/>
    <property type="match status" value="1"/>
</dbReference>
<evidence type="ECO:0000313" key="5">
    <source>
        <dbReference type="Proteomes" id="UP000030392"/>
    </source>
</evidence>
<evidence type="ECO:0000256" key="1">
    <source>
        <dbReference type="ARBA" id="ARBA00022630"/>
    </source>
</evidence>
<reference evidence="5" key="1">
    <citation type="journal article" date="2014" name="Sci. Data">
        <title>Genomes of diverse isolates of the marine cyanobacterium Prochlorococcus.</title>
        <authorList>
            <person name="Biller S."/>
            <person name="Berube P."/>
            <person name="Thompson J."/>
            <person name="Kelly L."/>
            <person name="Roggensack S."/>
            <person name="Awad L."/>
            <person name="Roache-Johnson K."/>
            <person name="Ding H."/>
            <person name="Giovannoni S.J."/>
            <person name="Moore L.R."/>
            <person name="Chisholm S.W."/>
        </authorList>
    </citation>
    <scope>NUCLEOTIDE SEQUENCE [LARGE SCALE GENOMIC DNA]</scope>
    <source>
        <strain evidence="5">PAC1</strain>
    </source>
</reference>
<gene>
    <name evidence="4" type="ORF">EV03_0784</name>
</gene>
<evidence type="ECO:0000259" key="3">
    <source>
        <dbReference type="PROSITE" id="PS51387"/>
    </source>
</evidence>
<dbReference type="SUPFAM" id="SSF55103">
    <property type="entry name" value="FAD-linked oxidases, C-terminal domain"/>
    <property type="match status" value="1"/>
</dbReference>
<organism evidence="4 5">
    <name type="scientific">Prochlorococcus marinus str. PAC1</name>
    <dbReference type="NCBI Taxonomy" id="59924"/>
    <lineage>
        <taxon>Bacteria</taxon>
        <taxon>Bacillati</taxon>
        <taxon>Cyanobacteriota</taxon>
        <taxon>Cyanophyceae</taxon>
        <taxon>Synechococcales</taxon>
        <taxon>Prochlorococcaceae</taxon>
        <taxon>Prochlorococcus</taxon>
    </lineage>
</organism>
<dbReference type="InterPro" id="IPR006094">
    <property type="entry name" value="Oxid_FAD_bind_N"/>
</dbReference>
<evidence type="ECO:0000256" key="2">
    <source>
        <dbReference type="ARBA" id="ARBA00022827"/>
    </source>
</evidence>
<dbReference type="Proteomes" id="UP000030392">
    <property type="component" value="Unassembled WGS sequence"/>
</dbReference>